<evidence type="ECO:0000256" key="3">
    <source>
        <dbReference type="PIRSR" id="PIRSR000103-1"/>
    </source>
</evidence>
<evidence type="ECO:0000256" key="1">
    <source>
        <dbReference type="ARBA" id="ARBA00023002"/>
    </source>
</evidence>
<feature type="domain" description="3-hydroxyisobutyrate dehydrogenase-like NAD-binding" evidence="5">
    <location>
        <begin position="169"/>
        <end position="229"/>
    </location>
</feature>
<dbReference type="Gene3D" id="3.40.50.720">
    <property type="entry name" value="NAD(P)-binding Rossmann-like Domain"/>
    <property type="match status" value="1"/>
</dbReference>
<accession>A0A069E7V4</accession>
<dbReference type="Pfam" id="PF03446">
    <property type="entry name" value="NAD_binding_2"/>
    <property type="match status" value="1"/>
</dbReference>
<dbReference type="GO" id="GO:0016491">
    <property type="term" value="F:oxidoreductase activity"/>
    <property type="evidence" value="ECO:0007669"/>
    <property type="project" value="UniProtKB-KW"/>
</dbReference>
<sequence length="297" mass="31065">MTRPQIIGYIGLGDIGAPMAERIVRAGWPLVVWNRTAEKSRPLVEAGAQAAASPAELAAECDLVFTCLGSVSAMHDVLTGDSGILKAPDRRVRLVVDNSTVPPADAKVFAKSLAEASIGFIDAPVSGGAVGARAGTLAVMVGGDPTDVAQAEPVLKTFASKITHLGPVGAGQVMKACNQVLNFGTMAALAEALALGEQYGLEPANIVEAVSGGFADSNVCREFSRSLAQDDISPVRLLVETLEASYKGNLQTDLAGRLGILMKDLSMAMDMARIHGVPLPVISHFDSVFRLIHHLKE</sequence>
<dbReference type="AlphaFoldDB" id="A0A069E7V4"/>
<proteinExistence type="predicted"/>
<keyword evidence="2" id="KW-0520">NAD</keyword>
<dbReference type="PIRSF" id="PIRSF000103">
    <property type="entry name" value="HIBADH"/>
    <property type="match status" value="1"/>
</dbReference>
<dbReference type="InterPro" id="IPR008927">
    <property type="entry name" value="6-PGluconate_DH-like_C_sf"/>
</dbReference>
<dbReference type="PATRIC" id="fig|1280949.3.peg.2177"/>
<reference evidence="6 7" key="1">
    <citation type="journal article" date="2014" name="Antonie Van Leeuwenhoek">
        <title>Hyphomonas beringensis sp. nov. and Hyphomonas chukchiensis sp. nov., isolated from surface seawater of the Bering Sea and Chukchi Sea.</title>
        <authorList>
            <person name="Li C."/>
            <person name="Lai Q."/>
            <person name="Li G."/>
            <person name="Dong C."/>
            <person name="Wang J."/>
            <person name="Liao Y."/>
            <person name="Shao Z."/>
        </authorList>
    </citation>
    <scope>NUCLEOTIDE SEQUENCE [LARGE SCALE GENOMIC DNA]</scope>
    <source>
        <strain evidence="6 7">MHS-3</strain>
    </source>
</reference>
<dbReference type="EMBL" id="ARYH01000001">
    <property type="protein sequence ID" value="KCZ86137.1"/>
    <property type="molecule type" value="Genomic_DNA"/>
</dbReference>
<dbReference type="InterPro" id="IPR036291">
    <property type="entry name" value="NAD(P)-bd_dom_sf"/>
</dbReference>
<evidence type="ECO:0000256" key="2">
    <source>
        <dbReference type="ARBA" id="ARBA00023027"/>
    </source>
</evidence>
<evidence type="ECO:0000259" key="5">
    <source>
        <dbReference type="Pfam" id="PF14833"/>
    </source>
</evidence>
<dbReference type="InterPro" id="IPR006115">
    <property type="entry name" value="6PGDH_NADP-bd"/>
</dbReference>
<gene>
    <name evidence="6" type="ORF">HAD_10640</name>
</gene>
<evidence type="ECO:0000259" key="4">
    <source>
        <dbReference type="Pfam" id="PF03446"/>
    </source>
</evidence>
<dbReference type="SUPFAM" id="SSF51735">
    <property type="entry name" value="NAD(P)-binding Rossmann-fold domains"/>
    <property type="match status" value="1"/>
</dbReference>
<protein>
    <submittedName>
        <fullName evidence="6">2-hydroxy-3-oxopropionate reductase</fullName>
    </submittedName>
</protein>
<dbReference type="Gene3D" id="1.10.1040.10">
    <property type="entry name" value="N-(1-d-carboxylethyl)-l-norvaline Dehydrogenase, domain 2"/>
    <property type="match status" value="1"/>
</dbReference>
<dbReference type="PANTHER" id="PTHR43060:SF15">
    <property type="entry name" value="3-HYDROXYISOBUTYRATE DEHYDROGENASE-LIKE 1, MITOCHONDRIAL-RELATED"/>
    <property type="match status" value="1"/>
</dbReference>
<dbReference type="RefSeq" id="WP_051596134.1">
    <property type="nucleotide sequence ID" value="NZ_ARYH01000001.1"/>
</dbReference>
<name>A0A069E7V4_9PROT</name>
<dbReference type="Pfam" id="PF14833">
    <property type="entry name" value="NAD_binding_11"/>
    <property type="match status" value="1"/>
</dbReference>
<dbReference type="InterPro" id="IPR029154">
    <property type="entry name" value="HIBADH-like_NADP-bd"/>
</dbReference>
<dbReference type="GO" id="GO:0050661">
    <property type="term" value="F:NADP binding"/>
    <property type="evidence" value="ECO:0007669"/>
    <property type="project" value="InterPro"/>
</dbReference>
<feature type="domain" description="6-phosphogluconate dehydrogenase NADP-binding" evidence="4">
    <location>
        <begin position="7"/>
        <end position="166"/>
    </location>
</feature>
<dbReference type="GO" id="GO:0051287">
    <property type="term" value="F:NAD binding"/>
    <property type="evidence" value="ECO:0007669"/>
    <property type="project" value="InterPro"/>
</dbReference>
<keyword evidence="1" id="KW-0560">Oxidoreductase</keyword>
<keyword evidence="7" id="KW-1185">Reference proteome</keyword>
<dbReference type="Proteomes" id="UP000027446">
    <property type="component" value="Unassembled WGS sequence"/>
</dbReference>
<dbReference type="STRING" id="1280949.HAD_10640"/>
<dbReference type="InterPro" id="IPR015815">
    <property type="entry name" value="HIBADH-related"/>
</dbReference>
<evidence type="ECO:0000313" key="6">
    <source>
        <dbReference type="EMBL" id="KCZ86137.1"/>
    </source>
</evidence>
<dbReference type="InterPro" id="IPR013328">
    <property type="entry name" value="6PGD_dom2"/>
</dbReference>
<comment type="caution">
    <text evidence="6">The sequence shown here is derived from an EMBL/GenBank/DDBJ whole genome shotgun (WGS) entry which is preliminary data.</text>
</comment>
<feature type="active site" evidence="3">
    <location>
        <position position="175"/>
    </location>
</feature>
<dbReference type="OrthoDB" id="9812907at2"/>
<dbReference type="SUPFAM" id="SSF48179">
    <property type="entry name" value="6-phosphogluconate dehydrogenase C-terminal domain-like"/>
    <property type="match status" value="1"/>
</dbReference>
<evidence type="ECO:0000313" key="7">
    <source>
        <dbReference type="Proteomes" id="UP000027446"/>
    </source>
</evidence>
<dbReference type="eggNOG" id="COG2084">
    <property type="taxonomic scope" value="Bacteria"/>
</dbReference>
<organism evidence="6 7">
    <name type="scientific">Hyphomonas adhaerens MHS-3</name>
    <dbReference type="NCBI Taxonomy" id="1280949"/>
    <lineage>
        <taxon>Bacteria</taxon>
        <taxon>Pseudomonadati</taxon>
        <taxon>Pseudomonadota</taxon>
        <taxon>Alphaproteobacteria</taxon>
        <taxon>Hyphomonadales</taxon>
        <taxon>Hyphomonadaceae</taxon>
        <taxon>Hyphomonas</taxon>
    </lineage>
</organism>
<dbReference type="PANTHER" id="PTHR43060">
    <property type="entry name" value="3-HYDROXYISOBUTYRATE DEHYDROGENASE-LIKE 1, MITOCHONDRIAL-RELATED"/>
    <property type="match status" value="1"/>
</dbReference>